<reference evidence="1 4" key="2">
    <citation type="submission" date="2019-07" db="EMBL/GenBank/DDBJ databases">
        <title>Whole genome shotgun sequence of Staphylococcus gallinarum NBRC 109767.</title>
        <authorList>
            <person name="Hosoyama A."/>
            <person name="Uohara A."/>
            <person name="Ohji S."/>
            <person name="Ichikawa N."/>
        </authorList>
    </citation>
    <scope>NUCLEOTIDE SEQUENCE [LARGE SCALE GENOMIC DNA]</scope>
    <source>
        <strain evidence="1 4">NBRC 109767</strain>
    </source>
</reference>
<gene>
    <name evidence="2" type="ORF">NCTC12195_01638</name>
    <name evidence="1" type="ORF">SGA02_04460</name>
</gene>
<dbReference type="RefSeq" id="WP_042739722.1">
    <property type="nucleotide sequence ID" value="NZ_BKAX01000001.1"/>
</dbReference>
<dbReference type="STRING" id="1293.SH09_11155"/>
<dbReference type="Proteomes" id="UP000255277">
    <property type="component" value="Unassembled WGS sequence"/>
</dbReference>
<name>A0A0D0SKE9_STAGA</name>
<organism evidence="2 3">
    <name type="scientific">Staphylococcus gallinarum</name>
    <dbReference type="NCBI Taxonomy" id="1293"/>
    <lineage>
        <taxon>Bacteria</taxon>
        <taxon>Bacillati</taxon>
        <taxon>Bacillota</taxon>
        <taxon>Bacilli</taxon>
        <taxon>Bacillales</taxon>
        <taxon>Staphylococcaceae</taxon>
        <taxon>Staphylococcus</taxon>
    </lineage>
</organism>
<dbReference type="EMBL" id="BKAX01000001">
    <property type="protein sequence ID" value="GEQ04618.1"/>
    <property type="molecule type" value="Genomic_DNA"/>
</dbReference>
<evidence type="ECO:0000313" key="2">
    <source>
        <dbReference type="EMBL" id="SUM32197.1"/>
    </source>
</evidence>
<keyword evidence="4" id="KW-1185">Reference proteome</keyword>
<evidence type="ECO:0000313" key="3">
    <source>
        <dbReference type="Proteomes" id="UP000255277"/>
    </source>
</evidence>
<dbReference type="OrthoDB" id="2394768at2"/>
<sequence length="85" mass="9553">MKLTYLPQWKVQNNSKKQFVIQEDETSISIVSPINEYAMGILSQVTFSTTNGVVTETTVENNSPGLFVSVNQENKIITIDDQNEN</sequence>
<evidence type="ECO:0000313" key="1">
    <source>
        <dbReference type="EMBL" id="GEQ04618.1"/>
    </source>
</evidence>
<dbReference type="GeneID" id="93845790"/>
<reference evidence="2 3" key="1">
    <citation type="submission" date="2018-06" db="EMBL/GenBank/DDBJ databases">
        <authorList>
            <consortium name="Pathogen Informatics"/>
            <person name="Doyle S."/>
        </authorList>
    </citation>
    <scope>NUCLEOTIDE SEQUENCE [LARGE SCALE GENOMIC DNA]</scope>
    <source>
        <strain evidence="2 3">NCTC12195</strain>
    </source>
</reference>
<dbReference type="AlphaFoldDB" id="A0A0D0SKE9"/>
<protein>
    <submittedName>
        <fullName evidence="2">Uncharacterized protein</fullName>
    </submittedName>
</protein>
<proteinExistence type="predicted"/>
<dbReference type="EMBL" id="UHDK01000001">
    <property type="protein sequence ID" value="SUM32197.1"/>
    <property type="molecule type" value="Genomic_DNA"/>
</dbReference>
<dbReference type="Proteomes" id="UP000321057">
    <property type="component" value="Unassembled WGS sequence"/>
</dbReference>
<accession>A0A0D0SKE9</accession>
<evidence type="ECO:0000313" key="4">
    <source>
        <dbReference type="Proteomes" id="UP000321057"/>
    </source>
</evidence>